<organism evidence="1 2">
    <name type="scientific">Chironomus riparius</name>
    <dbReference type="NCBI Taxonomy" id="315576"/>
    <lineage>
        <taxon>Eukaryota</taxon>
        <taxon>Metazoa</taxon>
        <taxon>Ecdysozoa</taxon>
        <taxon>Arthropoda</taxon>
        <taxon>Hexapoda</taxon>
        <taxon>Insecta</taxon>
        <taxon>Pterygota</taxon>
        <taxon>Neoptera</taxon>
        <taxon>Endopterygota</taxon>
        <taxon>Diptera</taxon>
        <taxon>Nematocera</taxon>
        <taxon>Chironomoidea</taxon>
        <taxon>Chironomidae</taxon>
        <taxon>Chironominae</taxon>
        <taxon>Chironomus</taxon>
    </lineage>
</organism>
<reference evidence="1" key="2">
    <citation type="submission" date="2022-10" db="EMBL/GenBank/DDBJ databases">
        <authorList>
            <consortium name="ENA_rothamsted_submissions"/>
            <consortium name="culmorum"/>
            <person name="King R."/>
        </authorList>
    </citation>
    <scope>NUCLEOTIDE SEQUENCE</scope>
</reference>
<dbReference type="GO" id="GO:0045039">
    <property type="term" value="P:protein insertion into mitochondrial inner membrane"/>
    <property type="evidence" value="ECO:0007669"/>
    <property type="project" value="TreeGrafter"/>
</dbReference>
<gene>
    <name evidence="1" type="ORF">CHIRRI_LOCUS7379</name>
</gene>
<dbReference type="AlphaFoldDB" id="A0A9N9RTA7"/>
<dbReference type="PANTHER" id="PTHR21435">
    <property type="entry name" value="MITOCHONDRIAL IMPORT INNER MEMBRANE TRANSLOCASE SUBUNIT TIM29"/>
    <property type="match status" value="1"/>
</dbReference>
<dbReference type="Proteomes" id="UP001153620">
    <property type="component" value="Chromosome 2"/>
</dbReference>
<sequence>MSLKILKLPQLPEKLKGTIVERWINYWKGLGRDYKEVGKDTLKFMKANPVKSSIYGSIGLSSYISYKTNPTFEQYTDQLRTAQNLIGMVFPESQNPKTLGYLRYMEHCRNEERIRISSFALFSFIWVHDNSNHLSTADAKCDYLKPTYSSMYDRIVDFGFYGTYWNLKKQMENYDVNL</sequence>
<dbReference type="GO" id="GO:0042721">
    <property type="term" value="C:TIM22 mitochondrial import inner membrane insertion complex"/>
    <property type="evidence" value="ECO:0007669"/>
    <property type="project" value="InterPro"/>
</dbReference>
<dbReference type="Pfam" id="PF10171">
    <property type="entry name" value="Tim29"/>
    <property type="match status" value="1"/>
</dbReference>
<dbReference type="InterPro" id="IPR019322">
    <property type="entry name" value="TIMM29"/>
</dbReference>
<accession>A0A9N9RTA7</accession>
<evidence type="ECO:0008006" key="3">
    <source>
        <dbReference type="Google" id="ProtNLM"/>
    </source>
</evidence>
<proteinExistence type="predicted"/>
<evidence type="ECO:0000313" key="1">
    <source>
        <dbReference type="EMBL" id="CAG9804496.1"/>
    </source>
</evidence>
<keyword evidence="2" id="KW-1185">Reference proteome</keyword>
<dbReference type="EMBL" id="OU895878">
    <property type="protein sequence ID" value="CAG9804496.1"/>
    <property type="molecule type" value="Genomic_DNA"/>
</dbReference>
<protein>
    <recommendedName>
        <fullName evidence="3">Mitochondrial import inner membrane translocase subunit Tim29</fullName>
    </recommendedName>
</protein>
<dbReference type="PANTHER" id="PTHR21435:SF1">
    <property type="entry name" value="MITOCHONDRIAL IMPORT INNER MEMBRANE TRANSLOCASE SUBUNIT TIM29"/>
    <property type="match status" value="1"/>
</dbReference>
<name>A0A9N9RTA7_9DIPT</name>
<dbReference type="OrthoDB" id="5970620at2759"/>
<reference evidence="1" key="1">
    <citation type="submission" date="2022-01" db="EMBL/GenBank/DDBJ databases">
        <authorList>
            <person name="King R."/>
        </authorList>
    </citation>
    <scope>NUCLEOTIDE SEQUENCE</scope>
</reference>
<evidence type="ECO:0000313" key="2">
    <source>
        <dbReference type="Proteomes" id="UP001153620"/>
    </source>
</evidence>